<evidence type="ECO:0000259" key="11">
    <source>
        <dbReference type="Pfam" id="PF00288"/>
    </source>
</evidence>
<dbReference type="PIRSF" id="PIRSF010376">
    <property type="entry name" value="IspE"/>
    <property type="match status" value="1"/>
</dbReference>
<dbReference type="PANTHER" id="PTHR43527:SF2">
    <property type="entry name" value="4-DIPHOSPHOCYTIDYL-2-C-METHYL-D-ERYTHRITOL KINASE, CHLOROPLASTIC"/>
    <property type="match status" value="1"/>
</dbReference>
<protein>
    <recommendedName>
        <fullName evidence="3 9">4-diphosphocytidyl-2-C-methyl-D-erythritol kinase</fullName>
        <shortName evidence="9">CMK</shortName>
        <ecNumber evidence="2 9">2.7.1.148</ecNumber>
    </recommendedName>
    <alternativeName>
        <fullName evidence="8 9">4-(cytidine-5'-diphospho)-2-C-methyl-D-erythritol kinase</fullName>
    </alternativeName>
</protein>
<feature type="domain" description="GHMP kinase C-terminal" evidence="12">
    <location>
        <begin position="218"/>
        <end position="291"/>
    </location>
</feature>
<evidence type="ECO:0000256" key="1">
    <source>
        <dbReference type="ARBA" id="ARBA00009684"/>
    </source>
</evidence>
<feature type="binding site" evidence="9">
    <location>
        <begin position="113"/>
        <end position="123"/>
    </location>
    <ligand>
        <name>ATP</name>
        <dbReference type="ChEBI" id="CHEBI:30616"/>
    </ligand>
</feature>
<dbReference type="UniPathway" id="UPA00056">
    <property type="reaction ID" value="UER00094"/>
</dbReference>
<evidence type="ECO:0000256" key="10">
    <source>
        <dbReference type="SAM" id="MobiDB-lite"/>
    </source>
</evidence>
<dbReference type="InterPro" id="IPR014721">
    <property type="entry name" value="Ribsml_uS5_D2-typ_fold_subgr"/>
</dbReference>
<dbReference type="PANTHER" id="PTHR43527">
    <property type="entry name" value="4-DIPHOSPHOCYTIDYL-2-C-METHYL-D-ERYTHRITOL KINASE, CHLOROPLASTIC"/>
    <property type="match status" value="1"/>
</dbReference>
<keyword evidence="7 9" id="KW-0067">ATP-binding</keyword>
<evidence type="ECO:0000313" key="13">
    <source>
        <dbReference type="EMBL" id="QDU38857.1"/>
    </source>
</evidence>
<dbReference type="NCBIfam" id="TIGR00154">
    <property type="entry name" value="ispE"/>
    <property type="match status" value="1"/>
</dbReference>
<evidence type="ECO:0000313" key="14">
    <source>
        <dbReference type="Proteomes" id="UP000320496"/>
    </source>
</evidence>
<evidence type="ECO:0000256" key="3">
    <source>
        <dbReference type="ARBA" id="ARBA00017473"/>
    </source>
</evidence>
<evidence type="ECO:0000256" key="9">
    <source>
        <dbReference type="HAMAP-Rule" id="MF_00061"/>
    </source>
</evidence>
<evidence type="ECO:0000256" key="2">
    <source>
        <dbReference type="ARBA" id="ARBA00012052"/>
    </source>
</evidence>
<dbReference type="InterPro" id="IPR006204">
    <property type="entry name" value="GHMP_kinase_N_dom"/>
</dbReference>
<dbReference type="AlphaFoldDB" id="A0A517Z8P6"/>
<comment type="pathway">
    <text evidence="9">Isoprenoid biosynthesis; isopentenyl diphosphate biosynthesis via DXP pathway; isopentenyl diphosphate from 1-deoxy-D-xylulose 5-phosphate: step 3/6.</text>
</comment>
<dbReference type="GO" id="GO:0005524">
    <property type="term" value="F:ATP binding"/>
    <property type="evidence" value="ECO:0007669"/>
    <property type="project" value="UniProtKB-UniRule"/>
</dbReference>
<dbReference type="NCBIfam" id="NF011202">
    <property type="entry name" value="PRK14608.1"/>
    <property type="match status" value="1"/>
</dbReference>
<feature type="domain" description="GHMP kinase N-terminal" evidence="11">
    <location>
        <begin position="85"/>
        <end position="153"/>
    </location>
</feature>
<keyword evidence="14" id="KW-1185">Reference proteome</keyword>
<evidence type="ECO:0000259" key="12">
    <source>
        <dbReference type="Pfam" id="PF08544"/>
    </source>
</evidence>
<keyword evidence="4 9" id="KW-0808">Transferase</keyword>
<dbReference type="Gene3D" id="3.30.230.10">
    <property type="match status" value="1"/>
</dbReference>
<dbReference type="InterPro" id="IPR036554">
    <property type="entry name" value="GHMP_kinase_C_sf"/>
</dbReference>
<keyword evidence="6 9" id="KW-0418">Kinase</keyword>
<dbReference type="InterPro" id="IPR004424">
    <property type="entry name" value="IspE"/>
</dbReference>
<comment type="similarity">
    <text evidence="1 9">Belongs to the GHMP kinase family. IspE subfamily.</text>
</comment>
<feature type="active site" evidence="9">
    <location>
        <position position="17"/>
    </location>
</feature>
<evidence type="ECO:0000256" key="7">
    <source>
        <dbReference type="ARBA" id="ARBA00022840"/>
    </source>
</evidence>
<dbReference type="Proteomes" id="UP000320496">
    <property type="component" value="Chromosome"/>
</dbReference>
<dbReference type="OrthoDB" id="9809438at2"/>
<dbReference type="GO" id="GO:0019288">
    <property type="term" value="P:isopentenyl diphosphate biosynthetic process, methylerythritol 4-phosphate pathway"/>
    <property type="evidence" value="ECO:0007669"/>
    <property type="project" value="UniProtKB-UniRule"/>
</dbReference>
<name>A0A517Z8P6_9PLAN</name>
<dbReference type="RefSeq" id="WP_145370102.1">
    <property type="nucleotide sequence ID" value="NZ_CP036275.1"/>
</dbReference>
<evidence type="ECO:0000256" key="8">
    <source>
        <dbReference type="ARBA" id="ARBA00032554"/>
    </source>
</evidence>
<dbReference type="Pfam" id="PF08544">
    <property type="entry name" value="GHMP_kinases_C"/>
    <property type="match status" value="1"/>
</dbReference>
<feature type="region of interest" description="Disordered" evidence="10">
    <location>
        <begin position="61"/>
        <end position="81"/>
    </location>
</feature>
<dbReference type="SUPFAM" id="SSF55060">
    <property type="entry name" value="GHMP Kinase, C-terminal domain"/>
    <property type="match status" value="1"/>
</dbReference>
<evidence type="ECO:0000256" key="6">
    <source>
        <dbReference type="ARBA" id="ARBA00022777"/>
    </source>
</evidence>
<dbReference type="HAMAP" id="MF_00061">
    <property type="entry name" value="IspE"/>
    <property type="match status" value="1"/>
</dbReference>
<organism evidence="13 14">
    <name type="scientific">Maioricimonas rarisocia</name>
    <dbReference type="NCBI Taxonomy" id="2528026"/>
    <lineage>
        <taxon>Bacteria</taxon>
        <taxon>Pseudomonadati</taxon>
        <taxon>Planctomycetota</taxon>
        <taxon>Planctomycetia</taxon>
        <taxon>Planctomycetales</taxon>
        <taxon>Planctomycetaceae</taxon>
        <taxon>Maioricimonas</taxon>
    </lineage>
</organism>
<feature type="active site" evidence="9">
    <location>
        <position position="155"/>
    </location>
</feature>
<dbReference type="SUPFAM" id="SSF54211">
    <property type="entry name" value="Ribosomal protein S5 domain 2-like"/>
    <property type="match status" value="1"/>
</dbReference>
<keyword evidence="5 9" id="KW-0547">Nucleotide-binding</keyword>
<dbReference type="GO" id="GO:0016114">
    <property type="term" value="P:terpenoid biosynthetic process"/>
    <property type="evidence" value="ECO:0007669"/>
    <property type="project" value="UniProtKB-UniRule"/>
</dbReference>
<dbReference type="EC" id="2.7.1.148" evidence="2 9"/>
<dbReference type="InterPro" id="IPR013750">
    <property type="entry name" value="GHMP_kinase_C_dom"/>
</dbReference>
<dbReference type="EMBL" id="CP036275">
    <property type="protein sequence ID" value="QDU38857.1"/>
    <property type="molecule type" value="Genomic_DNA"/>
</dbReference>
<keyword evidence="9" id="KW-0414">Isoprene biosynthesis</keyword>
<evidence type="ECO:0000256" key="4">
    <source>
        <dbReference type="ARBA" id="ARBA00022679"/>
    </source>
</evidence>
<comment type="catalytic activity">
    <reaction evidence="9">
        <text>4-CDP-2-C-methyl-D-erythritol + ATP = 4-CDP-2-C-methyl-D-erythritol 2-phosphate + ADP + H(+)</text>
        <dbReference type="Rhea" id="RHEA:18437"/>
        <dbReference type="ChEBI" id="CHEBI:15378"/>
        <dbReference type="ChEBI" id="CHEBI:30616"/>
        <dbReference type="ChEBI" id="CHEBI:57823"/>
        <dbReference type="ChEBI" id="CHEBI:57919"/>
        <dbReference type="ChEBI" id="CHEBI:456216"/>
        <dbReference type="EC" id="2.7.1.148"/>
    </reaction>
</comment>
<accession>A0A517Z8P6</accession>
<evidence type="ECO:0000256" key="5">
    <source>
        <dbReference type="ARBA" id="ARBA00022741"/>
    </source>
</evidence>
<dbReference type="Pfam" id="PF00288">
    <property type="entry name" value="GHMP_kinases_N"/>
    <property type="match status" value="1"/>
</dbReference>
<dbReference type="InterPro" id="IPR020568">
    <property type="entry name" value="Ribosomal_Su5_D2-typ_SF"/>
</dbReference>
<dbReference type="KEGG" id="mri:Mal4_31890"/>
<reference evidence="13 14" key="1">
    <citation type="submission" date="2019-02" db="EMBL/GenBank/DDBJ databases">
        <title>Deep-cultivation of Planctomycetes and their phenomic and genomic characterization uncovers novel biology.</title>
        <authorList>
            <person name="Wiegand S."/>
            <person name="Jogler M."/>
            <person name="Boedeker C."/>
            <person name="Pinto D."/>
            <person name="Vollmers J."/>
            <person name="Rivas-Marin E."/>
            <person name="Kohn T."/>
            <person name="Peeters S.H."/>
            <person name="Heuer A."/>
            <person name="Rast P."/>
            <person name="Oberbeckmann S."/>
            <person name="Bunk B."/>
            <person name="Jeske O."/>
            <person name="Meyerdierks A."/>
            <person name="Storesund J.E."/>
            <person name="Kallscheuer N."/>
            <person name="Luecker S."/>
            <person name="Lage O.M."/>
            <person name="Pohl T."/>
            <person name="Merkel B.J."/>
            <person name="Hornburger P."/>
            <person name="Mueller R.-W."/>
            <person name="Bruemmer F."/>
            <person name="Labrenz M."/>
            <person name="Spormann A.M."/>
            <person name="Op den Camp H."/>
            <person name="Overmann J."/>
            <person name="Amann R."/>
            <person name="Jetten M.S.M."/>
            <person name="Mascher T."/>
            <person name="Medema M.H."/>
            <person name="Devos D.P."/>
            <person name="Kaster A.-K."/>
            <person name="Ovreas L."/>
            <person name="Rohde M."/>
            <person name="Galperin M.Y."/>
            <person name="Jogler C."/>
        </authorList>
    </citation>
    <scope>NUCLEOTIDE SEQUENCE [LARGE SCALE GENOMIC DNA]</scope>
    <source>
        <strain evidence="13 14">Mal4</strain>
    </source>
</reference>
<comment type="function">
    <text evidence="9">Catalyzes the phosphorylation of the position 2 hydroxy group of 4-diphosphocytidyl-2C-methyl-D-erythritol.</text>
</comment>
<proteinExistence type="inferred from homology"/>
<sequence length="303" mass="31686">MRFRQHGPSLVVQAPAKLNLFLEVLGKRPDGYHELETVMVSIGLHDTLRFEPDASGGISLSCQPAGEPAAGRGEPTPSLSTGSDNLICRAAAALKESTGCSQGARIALTKRIPMEAGLGGGSSDAAATLVALNRLWSLDLPSTELHQIAAGLGSDLNFFIDSPALAVCRGRGEQIEPVPLGRPLHLVVVRPREGLSTAAVFREWQSQASPRSSAQLLEMLKRGDLGQAGTALHNALQTPAEELSEQVRNTLRAIGSMESVGAAMSGSGTACFAICRNGASAHRIGARLRAQGLGRVFVVSTGL</sequence>
<dbReference type="Gene3D" id="3.30.70.890">
    <property type="entry name" value="GHMP kinase, C-terminal domain"/>
    <property type="match status" value="1"/>
</dbReference>
<dbReference type="GO" id="GO:0050515">
    <property type="term" value="F:4-(cytidine 5'-diphospho)-2-C-methyl-D-erythritol kinase activity"/>
    <property type="evidence" value="ECO:0007669"/>
    <property type="project" value="UniProtKB-UniRule"/>
</dbReference>
<gene>
    <name evidence="9 13" type="primary">ispE</name>
    <name evidence="13" type="ORF">Mal4_31890</name>
</gene>